<reference evidence="2" key="1">
    <citation type="journal article" date="2013" name="J. Plant Res.">
        <title>Effect of fungi and light on seed germination of three Opuntia species from semiarid lands of central Mexico.</title>
        <authorList>
            <person name="Delgado-Sanchez P."/>
            <person name="Jimenez-Bremont J.F."/>
            <person name="Guerrero-Gonzalez Mde L."/>
            <person name="Flores J."/>
        </authorList>
    </citation>
    <scope>NUCLEOTIDE SEQUENCE</scope>
    <source>
        <tissue evidence="2">Cladode</tissue>
    </source>
</reference>
<protein>
    <submittedName>
        <fullName evidence="2">Uncharacterized protein</fullName>
    </submittedName>
</protein>
<proteinExistence type="predicted"/>
<sequence>MKPNLSATVTMPSPAGGTKTNRPKIIAAVVRNPSFELPGPSMRLPPSASKMHGIIASPRIMQLSVKKYSGASGVKINLFKKGTQPSTIANTEAIMGGCTSCLSFNLSYMNIRNSFTVPLLETLAPPDPGS</sequence>
<feature type="region of interest" description="Disordered" evidence="1">
    <location>
        <begin position="1"/>
        <end position="21"/>
    </location>
</feature>
<organism evidence="2">
    <name type="scientific">Opuntia streptacantha</name>
    <name type="common">Prickly pear cactus</name>
    <name type="synonym">Opuntia cardona</name>
    <dbReference type="NCBI Taxonomy" id="393608"/>
    <lineage>
        <taxon>Eukaryota</taxon>
        <taxon>Viridiplantae</taxon>
        <taxon>Streptophyta</taxon>
        <taxon>Embryophyta</taxon>
        <taxon>Tracheophyta</taxon>
        <taxon>Spermatophyta</taxon>
        <taxon>Magnoliopsida</taxon>
        <taxon>eudicotyledons</taxon>
        <taxon>Gunneridae</taxon>
        <taxon>Pentapetalae</taxon>
        <taxon>Caryophyllales</taxon>
        <taxon>Cactineae</taxon>
        <taxon>Cactaceae</taxon>
        <taxon>Opuntioideae</taxon>
        <taxon>Opuntia</taxon>
    </lineage>
</organism>
<reference evidence="2" key="2">
    <citation type="submission" date="2020-07" db="EMBL/GenBank/DDBJ databases">
        <authorList>
            <person name="Vera ALvarez R."/>
            <person name="Arias-Moreno D.M."/>
            <person name="Jimenez-Jacinto V."/>
            <person name="Jimenez-Bremont J.F."/>
            <person name="Swaminathan K."/>
            <person name="Moose S.P."/>
            <person name="Guerrero-Gonzalez M.L."/>
            <person name="Marino-Ramirez L."/>
            <person name="Landsman D."/>
            <person name="Rodriguez-Kessler M."/>
            <person name="Delgado-Sanchez P."/>
        </authorList>
    </citation>
    <scope>NUCLEOTIDE SEQUENCE</scope>
    <source>
        <tissue evidence="2">Cladode</tissue>
    </source>
</reference>
<name>A0A7C9F0L9_OPUST</name>
<dbReference type="EMBL" id="GISG01250395">
    <property type="protein sequence ID" value="MBA4671269.1"/>
    <property type="molecule type" value="Transcribed_RNA"/>
</dbReference>
<evidence type="ECO:0000313" key="2">
    <source>
        <dbReference type="EMBL" id="MBA4671269.1"/>
    </source>
</evidence>
<accession>A0A7C9F0L9</accession>
<evidence type="ECO:0000256" key="1">
    <source>
        <dbReference type="SAM" id="MobiDB-lite"/>
    </source>
</evidence>
<dbReference type="AlphaFoldDB" id="A0A7C9F0L9"/>
<feature type="compositionally biased region" description="Polar residues" evidence="1">
    <location>
        <begin position="1"/>
        <end position="11"/>
    </location>
</feature>